<gene>
    <name evidence="1" type="ORF">SNEC2469_LOCUS26796</name>
</gene>
<dbReference type="Gene3D" id="3.40.50.720">
    <property type="entry name" value="NAD(P)-binding Rossmann-like Domain"/>
    <property type="match status" value="1"/>
</dbReference>
<proteinExistence type="predicted"/>
<dbReference type="PANTHER" id="PTHR43162:SF1">
    <property type="entry name" value="PRESTALK A DIFFERENTIATION PROTEIN A"/>
    <property type="match status" value="1"/>
</dbReference>
<dbReference type="AlphaFoldDB" id="A0A813A7R2"/>
<name>A0A813A7R2_9DINO</name>
<sequence length="154" mass="16572">MADIFGSVPQGVVAYPLHPTSLARSVDVRDVGHLAAKLLMLSPDERRKHQGKIYDVCGPEAVSTTDVAAHFSAALGRPIAAVQIAAEEWSGNAEKAGFPGWLAQAVCRSFTDFWDKGLLDVPSSPEVLEIFPPSRTLKAWIEEHASLVQAELPA</sequence>
<reference evidence="1" key="1">
    <citation type="submission" date="2021-02" db="EMBL/GenBank/DDBJ databases">
        <authorList>
            <person name="Dougan E. K."/>
            <person name="Rhodes N."/>
            <person name="Thang M."/>
            <person name="Chan C."/>
        </authorList>
    </citation>
    <scope>NUCLEOTIDE SEQUENCE</scope>
</reference>
<dbReference type="InterPro" id="IPR051604">
    <property type="entry name" value="Ergot_Alk_Oxidoreductase"/>
</dbReference>
<dbReference type="SUPFAM" id="SSF51735">
    <property type="entry name" value="NAD(P)-binding Rossmann-fold domains"/>
    <property type="match status" value="1"/>
</dbReference>
<evidence type="ECO:0000313" key="2">
    <source>
        <dbReference type="Proteomes" id="UP000601435"/>
    </source>
</evidence>
<comment type="caution">
    <text evidence="1">The sequence shown here is derived from an EMBL/GenBank/DDBJ whole genome shotgun (WGS) entry which is preliminary data.</text>
</comment>
<dbReference type="Gene3D" id="3.90.25.10">
    <property type="entry name" value="UDP-galactose 4-epimerase, domain 1"/>
    <property type="match status" value="1"/>
</dbReference>
<dbReference type="InterPro" id="IPR036291">
    <property type="entry name" value="NAD(P)-bd_dom_sf"/>
</dbReference>
<dbReference type="PANTHER" id="PTHR43162">
    <property type="match status" value="1"/>
</dbReference>
<dbReference type="EMBL" id="CAJNJA010055270">
    <property type="protein sequence ID" value="CAE7855024.1"/>
    <property type="molecule type" value="Genomic_DNA"/>
</dbReference>
<dbReference type="Proteomes" id="UP000601435">
    <property type="component" value="Unassembled WGS sequence"/>
</dbReference>
<evidence type="ECO:0000313" key="1">
    <source>
        <dbReference type="EMBL" id="CAE7855024.1"/>
    </source>
</evidence>
<accession>A0A813A7R2</accession>
<keyword evidence="2" id="KW-1185">Reference proteome</keyword>
<organism evidence="1 2">
    <name type="scientific">Symbiodinium necroappetens</name>
    <dbReference type="NCBI Taxonomy" id="1628268"/>
    <lineage>
        <taxon>Eukaryota</taxon>
        <taxon>Sar</taxon>
        <taxon>Alveolata</taxon>
        <taxon>Dinophyceae</taxon>
        <taxon>Suessiales</taxon>
        <taxon>Symbiodiniaceae</taxon>
        <taxon>Symbiodinium</taxon>
    </lineage>
</organism>
<dbReference type="OrthoDB" id="413314at2759"/>
<evidence type="ECO:0008006" key="3">
    <source>
        <dbReference type="Google" id="ProtNLM"/>
    </source>
</evidence>
<protein>
    <recommendedName>
        <fullName evidence="3">NmrA-like domain-containing protein</fullName>
    </recommendedName>
</protein>